<dbReference type="Proteomes" id="UP000195440">
    <property type="component" value="Unassembled WGS sequence"/>
</dbReference>
<protein>
    <submittedName>
        <fullName evidence="4">Amidase</fullName>
    </submittedName>
</protein>
<dbReference type="GO" id="GO:0003824">
    <property type="term" value="F:catalytic activity"/>
    <property type="evidence" value="ECO:0007669"/>
    <property type="project" value="InterPro"/>
</dbReference>
<comment type="caution">
    <text evidence="4">The sequence shown here is derived from an EMBL/GenBank/DDBJ whole genome shotgun (WGS) entry which is preliminary data.</text>
</comment>
<evidence type="ECO:0000259" key="3">
    <source>
        <dbReference type="Pfam" id="PF01425"/>
    </source>
</evidence>
<gene>
    <name evidence="4" type="ORF">AUC60_14085</name>
</gene>
<dbReference type="AlphaFoldDB" id="A0A1Y3NZX4"/>
<dbReference type="InterPro" id="IPR036928">
    <property type="entry name" value="AS_sf"/>
</dbReference>
<evidence type="ECO:0000313" key="4">
    <source>
        <dbReference type="EMBL" id="OUM73126.1"/>
    </source>
</evidence>
<evidence type="ECO:0000256" key="1">
    <source>
        <dbReference type="ARBA" id="ARBA00009199"/>
    </source>
</evidence>
<reference evidence="4 5" key="1">
    <citation type="journal article" date="2017" name="Syst. Appl. Microbiol.">
        <title>Pseudomonas caspiana sp. nov., a citrus pathogen in the Pseudomonas syringae phylogenetic group.</title>
        <authorList>
            <person name="Busquets A."/>
            <person name="Gomila M."/>
            <person name="Beiki F."/>
            <person name="Mulet M."/>
            <person name="Rahimian H."/>
            <person name="Garcia-Valdes E."/>
            <person name="Lalucat J."/>
        </authorList>
    </citation>
    <scope>NUCLEOTIDE SEQUENCE [LARGE SCALE GENOMIC DNA]</scope>
    <source>
        <strain evidence="4 5">FBF102</strain>
    </source>
</reference>
<dbReference type="OrthoDB" id="8872210at2"/>
<dbReference type="Gene3D" id="3.90.1300.10">
    <property type="entry name" value="Amidase signature (AS) domain"/>
    <property type="match status" value="1"/>
</dbReference>
<dbReference type="SUPFAM" id="SSF75304">
    <property type="entry name" value="Amidase signature (AS) enzymes"/>
    <property type="match status" value="1"/>
</dbReference>
<dbReference type="EMBL" id="LOHF01000011">
    <property type="protein sequence ID" value="OUM73126.1"/>
    <property type="molecule type" value="Genomic_DNA"/>
</dbReference>
<dbReference type="PANTHER" id="PTHR11895">
    <property type="entry name" value="TRANSAMIDASE"/>
    <property type="match status" value="1"/>
</dbReference>
<dbReference type="RefSeq" id="WP_158099122.1">
    <property type="nucleotide sequence ID" value="NZ_JBJGBV010000008.1"/>
</dbReference>
<comment type="similarity">
    <text evidence="1">Belongs to the amidase family.</text>
</comment>
<proteinExistence type="inferred from homology"/>
<dbReference type="PANTHER" id="PTHR11895:SF7">
    <property type="entry name" value="GLUTAMYL-TRNA(GLN) AMIDOTRANSFERASE SUBUNIT A, MITOCHONDRIAL"/>
    <property type="match status" value="1"/>
</dbReference>
<dbReference type="InterPro" id="IPR000120">
    <property type="entry name" value="Amidase"/>
</dbReference>
<accession>A0A1Y3NZX4</accession>
<name>A0A1Y3NZX4_9PSED</name>
<dbReference type="Pfam" id="PF01425">
    <property type="entry name" value="Amidase"/>
    <property type="match status" value="1"/>
</dbReference>
<dbReference type="InterPro" id="IPR023631">
    <property type="entry name" value="Amidase_dom"/>
</dbReference>
<evidence type="ECO:0000256" key="2">
    <source>
        <dbReference type="SAM" id="MobiDB-lite"/>
    </source>
</evidence>
<organism evidence="4 5">
    <name type="scientific">Pseudomonas caspiana</name>
    <dbReference type="NCBI Taxonomy" id="1451454"/>
    <lineage>
        <taxon>Bacteria</taxon>
        <taxon>Pseudomonadati</taxon>
        <taxon>Pseudomonadota</taxon>
        <taxon>Gammaproteobacteria</taxon>
        <taxon>Pseudomonadales</taxon>
        <taxon>Pseudomonadaceae</taxon>
        <taxon>Pseudomonas</taxon>
    </lineage>
</organism>
<feature type="domain" description="Amidase" evidence="3">
    <location>
        <begin position="82"/>
        <end position="533"/>
    </location>
</feature>
<feature type="region of interest" description="Disordered" evidence="2">
    <location>
        <begin position="551"/>
        <end position="589"/>
    </location>
</feature>
<sequence>MDNSFTETRQFTPEEQANNARLLAALPIASSVPRRERIVDYEVVEMAALLRSGDLTSTEITGAYINRIDLFNGDFETYDENGGYNAFVRIDTEQSLEQARLADLWLQNPDDERGPAPPLCGIPMGVKDSIGIEGRKSTNGSEAFSLNIALKDATCVAKLRAQGAVLLGHNTCSAYSGSTTGTFAGNAWDPDRIPGGSSQGSGVAPIARLAAASLGEETGGSLIVPTAANGASGIKPSLGLVSVAGLMPGQNGLDVIGPVCRSMRDASMILSVISGTDQINDPHTLSAPIPLPELPITPQDHPQPLQGLTIGIPQKDWMREWKVPPADTYDVDYKAAFDRFKEQLTQLGATLVSFPFLDLSDNQDAPFSAFEVLGTLPDKDAYDVTITPMSAVFLSNLYETRQGPAIEAFSVDISPEHRAELLLRYDPENFLKVNGSIPIAWRAEGERRRRLEQAGCQQALDEKGVDFMMVMPLGAHIGQRFEGEGLPNQRANYPSPNLQGWPMLSFPIGYGETGVPLKLPINAAFWGPRFSEALIIQAAIDFQHHFPDYHNDAPPDPVFSTRRPANVPRVQPETPETTTDPLIRQRARS</sequence>
<evidence type="ECO:0000313" key="5">
    <source>
        <dbReference type="Proteomes" id="UP000195440"/>
    </source>
</evidence>
<keyword evidence="5" id="KW-1185">Reference proteome</keyword>